<protein>
    <recommendedName>
        <fullName evidence="4">Fungal N-terminal domain-containing protein</fullName>
    </recommendedName>
</protein>
<feature type="compositionally biased region" description="Low complexity" evidence="1">
    <location>
        <begin position="187"/>
        <end position="197"/>
    </location>
</feature>
<accession>A0A6G1I368</accession>
<organism evidence="2 3">
    <name type="scientific">Trichodelitschia bisporula</name>
    <dbReference type="NCBI Taxonomy" id="703511"/>
    <lineage>
        <taxon>Eukaryota</taxon>
        <taxon>Fungi</taxon>
        <taxon>Dikarya</taxon>
        <taxon>Ascomycota</taxon>
        <taxon>Pezizomycotina</taxon>
        <taxon>Dothideomycetes</taxon>
        <taxon>Dothideomycetes incertae sedis</taxon>
        <taxon>Phaeotrichales</taxon>
        <taxon>Phaeotrichaceae</taxon>
        <taxon>Trichodelitschia</taxon>
    </lineage>
</organism>
<dbReference type="OrthoDB" id="3045089at2759"/>
<evidence type="ECO:0008006" key="4">
    <source>
        <dbReference type="Google" id="ProtNLM"/>
    </source>
</evidence>
<name>A0A6G1I368_9PEZI</name>
<dbReference type="EMBL" id="ML996691">
    <property type="protein sequence ID" value="KAF2402634.1"/>
    <property type="molecule type" value="Genomic_DNA"/>
</dbReference>
<dbReference type="AlphaFoldDB" id="A0A6G1I368"/>
<evidence type="ECO:0000313" key="2">
    <source>
        <dbReference type="EMBL" id="KAF2402634.1"/>
    </source>
</evidence>
<dbReference type="PANTHER" id="PTHR38886:SF1">
    <property type="entry name" value="NACHT-NTPASE AND P-LOOP NTPASES N-TERMINAL DOMAIN-CONTAINING PROTEIN"/>
    <property type="match status" value="1"/>
</dbReference>
<dbReference type="Proteomes" id="UP000799640">
    <property type="component" value="Unassembled WGS sequence"/>
</dbReference>
<reference evidence="2" key="1">
    <citation type="journal article" date="2020" name="Stud. Mycol.">
        <title>101 Dothideomycetes genomes: a test case for predicting lifestyles and emergence of pathogens.</title>
        <authorList>
            <person name="Haridas S."/>
            <person name="Albert R."/>
            <person name="Binder M."/>
            <person name="Bloem J."/>
            <person name="Labutti K."/>
            <person name="Salamov A."/>
            <person name="Andreopoulos B."/>
            <person name="Baker S."/>
            <person name="Barry K."/>
            <person name="Bills G."/>
            <person name="Bluhm B."/>
            <person name="Cannon C."/>
            <person name="Castanera R."/>
            <person name="Culley D."/>
            <person name="Daum C."/>
            <person name="Ezra D."/>
            <person name="Gonzalez J."/>
            <person name="Henrissat B."/>
            <person name="Kuo A."/>
            <person name="Liang C."/>
            <person name="Lipzen A."/>
            <person name="Lutzoni F."/>
            <person name="Magnuson J."/>
            <person name="Mondo S."/>
            <person name="Nolan M."/>
            <person name="Ohm R."/>
            <person name="Pangilinan J."/>
            <person name="Park H.-J."/>
            <person name="Ramirez L."/>
            <person name="Alfaro M."/>
            <person name="Sun H."/>
            <person name="Tritt A."/>
            <person name="Yoshinaga Y."/>
            <person name="Zwiers L.-H."/>
            <person name="Turgeon B."/>
            <person name="Goodwin S."/>
            <person name="Spatafora J."/>
            <person name="Crous P."/>
            <person name="Grigoriev I."/>
        </authorList>
    </citation>
    <scope>NUCLEOTIDE SEQUENCE</scope>
    <source>
        <strain evidence="2">CBS 262.69</strain>
    </source>
</reference>
<dbReference type="PANTHER" id="PTHR38886">
    <property type="entry name" value="SESA DOMAIN-CONTAINING PROTEIN"/>
    <property type="match status" value="1"/>
</dbReference>
<keyword evidence="3" id="KW-1185">Reference proteome</keyword>
<feature type="region of interest" description="Disordered" evidence="1">
    <location>
        <begin position="172"/>
        <end position="232"/>
    </location>
</feature>
<evidence type="ECO:0000313" key="3">
    <source>
        <dbReference type="Proteomes" id="UP000799640"/>
    </source>
</evidence>
<evidence type="ECO:0000256" key="1">
    <source>
        <dbReference type="SAM" id="MobiDB-lite"/>
    </source>
</evidence>
<sequence>MAFSSFGDAVALSQVIIRAIKSIRDVGRSESEFRQVHKQLQTLLDLLPRLNFLPKEIRKAAFERQQPVEQFLSRVACYKDILGTDTKGKRSFFKRTAAKVSWDVWRKDEVRALQGHLNIHLGTVNTFLAHYGIQTMGLGFKVVLEKVNKSTEELSAKIDEAFREGLERMEKADPLRSESVEDPHGPQTPDDSQSPQTPDDPHDPETLADSHGPEAPQYSHVVETPKDDTQSLDEFVDEVEAVVDIVTKAMGRVRRATDQGKAQCGQQPES</sequence>
<proteinExistence type="predicted"/>
<feature type="compositionally biased region" description="Basic and acidic residues" evidence="1">
    <location>
        <begin position="172"/>
        <end position="184"/>
    </location>
</feature>
<gene>
    <name evidence="2" type="ORF">EJ06DRAFT_555238</name>
</gene>